<dbReference type="KEGG" id="vg:77939183"/>
<name>A0A5P8DAN6_9CAUD</name>
<evidence type="ECO:0000313" key="2">
    <source>
        <dbReference type="Proteomes" id="UP000325899"/>
    </source>
</evidence>
<keyword evidence="2" id="KW-1185">Reference proteome</keyword>
<gene>
    <name evidence="1" type="primary">28</name>
    <name evidence="1" type="ORF">SEA_CHERRYONLIM_28</name>
</gene>
<accession>A0A5P8DAN6</accession>
<evidence type="ECO:0000313" key="1">
    <source>
        <dbReference type="EMBL" id="QFP95781.1"/>
    </source>
</evidence>
<organism evidence="1 2">
    <name type="scientific">Gordonia phage CherryonLim</name>
    <dbReference type="NCBI Taxonomy" id="2652411"/>
    <lineage>
        <taxon>Viruses</taxon>
        <taxon>Duplodnaviria</taxon>
        <taxon>Heunggongvirae</taxon>
        <taxon>Uroviricota</taxon>
        <taxon>Caudoviricetes</taxon>
        <taxon>Ponsvirus</taxon>
        <taxon>Ponsvirus cherryonlim</taxon>
    </lineage>
</organism>
<proteinExistence type="predicted"/>
<dbReference type="EMBL" id="MN284906">
    <property type="protein sequence ID" value="QFP95781.1"/>
    <property type="molecule type" value="Genomic_DNA"/>
</dbReference>
<dbReference type="Proteomes" id="UP000325899">
    <property type="component" value="Segment"/>
</dbReference>
<reference evidence="1 2" key="1">
    <citation type="submission" date="2019-08" db="EMBL/GenBank/DDBJ databases">
        <authorList>
            <person name="Lim D."/>
            <person name="Batin B."/>
            <person name="Choi E."/>
            <person name="Dhami J."/>
            <person name="Figueroa S."/>
            <person name="Kim S."/>
            <person name="Kim U."/>
            <person name="Klim L."/>
            <person name="Lee Y.S."/>
            <person name="Nathaniel A."/>
            <person name="Shih C."/>
            <person name="Simental K."/>
            <person name="Shu E."/>
            <person name="Trivedi R."/>
            <person name="Valladolid I."/>
            <person name="Wang C."/>
            <person name="Ward C."/>
            <person name="Yoo K."/>
            <person name="Choi J.D."/>
            <person name="Dean N."/>
            <person name="Muthiah A.S."/>
            <person name="Diaz A."/>
            <person name="Garlena R.A."/>
            <person name="Russell D.A."/>
            <person name="Pope W.H."/>
            <person name="Jacobs-Sera D."/>
            <person name="Hatfull G.F."/>
        </authorList>
    </citation>
    <scope>NUCLEOTIDE SEQUENCE [LARGE SCALE GENOMIC DNA]</scope>
</reference>
<protein>
    <submittedName>
        <fullName evidence="1">Uncharacterized protein</fullName>
    </submittedName>
</protein>
<dbReference type="GeneID" id="77939183"/>
<sequence>MSFLIRRNRPKALAEWRDDFDRSDESPVQKPWYIWGGLPHQASIVAQALRFHDVNPIASFGGWSYEHTCFTPSWGVAFYFSGTPGGLAAQPFRFFINKSSWTKVNPNFTNSACVELLYRTPGISCVARIITFSGPSAMGNVMGEIEIPRSVFQGAWNFINVKIDQDKLVRVYLNDSLIINQALPAGYEAGIGSRSVNFASGILSPVSIDRFVLYDQYPPDPPFRVYNWAQEFYDDFNRANSSTVGNGWTQYGVNCGIDNNSFSTTGTTAGGRGIIRDSGITNGVQRVEAIIGGANGPSSAAASCLVLRSNSAGTSALSANFFSNKVYVARLSGTMIDPTMTDLAEQSATFANGDKVAFCTTDDYAWVERNGVTLLSTLGANTIPASQSYIGSRVERSGGFGSNSHSWNDLRIMS</sequence>
<dbReference type="RefSeq" id="YP_010663163.1">
    <property type="nucleotide sequence ID" value="NC_070893.1"/>
</dbReference>